<keyword evidence="3 7" id="KW-0479">Metal-binding</keyword>
<dbReference type="Proteomes" id="UP001497482">
    <property type="component" value="Chromosome 20"/>
</dbReference>
<keyword evidence="11" id="KW-1185">Reference proteome</keyword>
<evidence type="ECO:0000256" key="7">
    <source>
        <dbReference type="RuleBase" id="RU367011"/>
    </source>
</evidence>
<evidence type="ECO:0000256" key="6">
    <source>
        <dbReference type="ARBA" id="ARBA00023239"/>
    </source>
</evidence>
<dbReference type="FunFam" id="3.10.200.10:FF:000003">
    <property type="entry name" value="Carbonic anhydrase 12"/>
    <property type="match status" value="1"/>
</dbReference>
<dbReference type="SUPFAM" id="SSF51069">
    <property type="entry name" value="Carbonic anhydrase"/>
    <property type="match status" value="1"/>
</dbReference>
<evidence type="ECO:0000313" key="11">
    <source>
        <dbReference type="Proteomes" id="UP001497482"/>
    </source>
</evidence>
<keyword evidence="4 7" id="KW-0862">Zinc</keyword>
<dbReference type="EC" id="4.2.1.1" evidence="2 7"/>
<dbReference type="InterPro" id="IPR023561">
    <property type="entry name" value="Carbonic_anhydrase_a-class"/>
</dbReference>
<feature type="signal peptide" evidence="7">
    <location>
        <begin position="1"/>
        <end position="23"/>
    </location>
</feature>
<reference evidence="10 11" key="1">
    <citation type="submission" date="2024-04" db="EMBL/GenBank/DDBJ databases">
        <authorList>
            <person name="Waldvogel A.-M."/>
            <person name="Schoenle A."/>
        </authorList>
    </citation>
    <scope>NUCLEOTIDE SEQUENCE [LARGE SCALE GENOMIC DNA]</scope>
</reference>
<protein>
    <recommendedName>
        <fullName evidence="2 7">Carbonic anhydrase</fullName>
        <ecNumber evidence="2 7">4.2.1.1</ecNumber>
    </recommendedName>
</protein>
<gene>
    <name evidence="10" type="ORF">KC01_LOCUS24587</name>
</gene>
<comment type="function">
    <text evidence="7">Reversible hydration of carbon dioxide.</text>
</comment>
<keyword evidence="6 7" id="KW-0456">Lyase</keyword>
<evidence type="ECO:0000256" key="2">
    <source>
        <dbReference type="ARBA" id="ARBA00012925"/>
    </source>
</evidence>
<dbReference type="EMBL" id="OZ035842">
    <property type="protein sequence ID" value="CAL1595857.1"/>
    <property type="molecule type" value="Genomic_DNA"/>
</dbReference>
<accession>A0AAV2L926</accession>
<feature type="region of interest" description="Disordered" evidence="8">
    <location>
        <begin position="451"/>
        <end position="493"/>
    </location>
</feature>
<evidence type="ECO:0000313" key="10">
    <source>
        <dbReference type="EMBL" id="CAL1595857.1"/>
    </source>
</evidence>
<dbReference type="PANTHER" id="PTHR18952">
    <property type="entry name" value="CARBONIC ANHYDRASE"/>
    <property type="match status" value="1"/>
</dbReference>
<dbReference type="PROSITE" id="PS51144">
    <property type="entry name" value="ALPHA_CA_2"/>
    <property type="match status" value="1"/>
</dbReference>
<proteinExistence type="inferred from homology"/>
<dbReference type="PANTHER" id="PTHR18952:SF19">
    <property type="entry name" value="CARBONIC ANHYDRASE 12"/>
    <property type="match status" value="1"/>
</dbReference>
<evidence type="ECO:0000256" key="4">
    <source>
        <dbReference type="ARBA" id="ARBA00022833"/>
    </source>
</evidence>
<feature type="domain" description="Alpha-carbonic anhydrase" evidence="9">
    <location>
        <begin position="24"/>
        <end position="282"/>
    </location>
</feature>
<dbReference type="AlphaFoldDB" id="A0AAV2L926"/>
<dbReference type="GO" id="GO:0005886">
    <property type="term" value="C:plasma membrane"/>
    <property type="evidence" value="ECO:0007669"/>
    <property type="project" value="TreeGrafter"/>
</dbReference>
<dbReference type="InterPro" id="IPR018338">
    <property type="entry name" value="Carbonic_anhydrase_a-class_CS"/>
</dbReference>
<dbReference type="Pfam" id="PF00194">
    <property type="entry name" value="Carb_anhydrase"/>
    <property type="match status" value="1"/>
</dbReference>
<comment type="similarity">
    <text evidence="1 7">Belongs to the alpha-carbonic anhydrase family.</text>
</comment>
<feature type="region of interest" description="Disordered" evidence="8">
    <location>
        <begin position="332"/>
        <end position="365"/>
    </location>
</feature>
<dbReference type="PROSITE" id="PS00162">
    <property type="entry name" value="ALPHA_CA_1"/>
    <property type="match status" value="1"/>
</dbReference>
<keyword evidence="5" id="KW-0325">Glycoprotein</keyword>
<comment type="catalytic activity">
    <reaction evidence="7">
        <text>hydrogencarbonate + H(+) = CO2 + H2O</text>
        <dbReference type="Rhea" id="RHEA:10748"/>
        <dbReference type="ChEBI" id="CHEBI:15377"/>
        <dbReference type="ChEBI" id="CHEBI:15378"/>
        <dbReference type="ChEBI" id="CHEBI:16526"/>
        <dbReference type="ChEBI" id="CHEBI:17544"/>
        <dbReference type="EC" id="4.2.1.1"/>
    </reaction>
</comment>
<dbReference type="GO" id="GO:0004089">
    <property type="term" value="F:carbonate dehydratase activity"/>
    <property type="evidence" value="ECO:0007669"/>
    <property type="project" value="UniProtKB-UniRule"/>
</dbReference>
<dbReference type="Gene3D" id="3.10.200.10">
    <property type="entry name" value="Alpha carbonic anhydrase"/>
    <property type="match status" value="1"/>
</dbReference>
<keyword evidence="7" id="KW-0732">Signal</keyword>
<evidence type="ECO:0000259" key="9">
    <source>
        <dbReference type="PROSITE" id="PS51144"/>
    </source>
</evidence>
<organism evidence="10 11">
    <name type="scientific">Knipowitschia caucasica</name>
    <name type="common">Caucasian dwarf goby</name>
    <name type="synonym">Pomatoschistus caucasicus</name>
    <dbReference type="NCBI Taxonomy" id="637954"/>
    <lineage>
        <taxon>Eukaryota</taxon>
        <taxon>Metazoa</taxon>
        <taxon>Chordata</taxon>
        <taxon>Craniata</taxon>
        <taxon>Vertebrata</taxon>
        <taxon>Euteleostomi</taxon>
        <taxon>Actinopterygii</taxon>
        <taxon>Neopterygii</taxon>
        <taxon>Teleostei</taxon>
        <taxon>Neoteleostei</taxon>
        <taxon>Acanthomorphata</taxon>
        <taxon>Gobiaria</taxon>
        <taxon>Gobiiformes</taxon>
        <taxon>Gobioidei</taxon>
        <taxon>Gobiidae</taxon>
        <taxon>Gobiinae</taxon>
        <taxon>Knipowitschia</taxon>
    </lineage>
</organism>
<dbReference type="InterPro" id="IPR036398">
    <property type="entry name" value="CA_dom_sf"/>
</dbReference>
<sequence>MKMKMRSGFTSLLLLRAASLLHAAKWTYSGADGEQHWPKHFPYCGGTFQSPIHITSDLLRFDPTLGPVTLHNYNLPPTEQLTLGNNGHSVQISLPSRMHISSLPHRYSAAQLHFHWGSASRPMGSEHTVNHKQFAGEMHVVHFNSEKYPNMSVAVDKSDGLAVLGVLIEIGEFSPAFDQFLKFINGIKYKGQKVQVPGFNVQDLLPRLDEYYRYDGSLTTPPCYPSVLWTLFRNTVTISRSQFVSLATALFSSHAQDSTPVPLNTNFRKPQEVDSRLVLVSFKEGRGKLAPTVTPGFMRKHIVLQLLVGDLADLADEGLFQLLPSVSKLQGGNKKELWSKGPKSKKHMLDSPQKKSQSRSEGQTVPNQNTLCYVSLEQRVVTQLHQAHAENRLVQTLQDELFPQLNLRSFLDCRSDLALPTIRHILSGRPTDEAWELNQSLTKAFSVQKKTSTALKKRKPVTNTSKHPPTMVPRRPPSQGHPHPWLLPMEWED</sequence>
<evidence type="ECO:0000256" key="3">
    <source>
        <dbReference type="ARBA" id="ARBA00022723"/>
    </source>
</evidence>
<dbReference type="InterPro" id="IPR001148">
    <property type="entry name" value="CA_dom"/>
</dbReference>
<feature type="chain" id="PRO_5043099843" description="Carbonic anhydrase" evidence="7">
    <location>
        <begin position="24"/>
        <end position="493"/>
    </location>
</feature>
<comment type="cofactor">
    <cofactor evidence="7">
        <name>Zn(2+)</name>
        <dbReference type="ChEBI" id="CHEBI:29105"/>
    </cofactor>
</comment>
<name>A0AAV2L926_KNICA</name>
<evidence type="ECO:0000256" key="1">
    <source>
        <dbReference type="ARBA" id="ARBA00010718"/>
    </source>
</evidence>
<dbReference type="SMART" id="SM01057">
    <property type="entry name" value="Carb_anhydrase"/>
    <property type="match status" value="1"/>
</dbReference>
<dbReference type="GO" id="GO:0008270">
    <property type="term" value="F:zinc ion binding"/>
    <property type="evidence" value="ECO:0007669"/>
    <property type="project" value="UniProtKB-UniRule"/>
</dbReference>
<evidence type="ECO:0000256" key="5">
    <source>
        <dbReference type="ARBA" id="ARBA00023180"/>
    </source>
</evidence>
<evidence type="ECO:0000256" key="8">
    <source>
        <dbReference type="SAM" id="MobiDB-lite"/>
    </source>
</evidence>